<reference evidence="1" key="1">
    <citation type="submission" date="2014-09" db="EMBL/GenBank/DDBJ databases">
        <authorList>
            <person name="Magalhaes I.L.F."/>
            <person name="Oliveira U."/>
            <person name="Santos F.R."/>
            <person name="Vidigal T.H.D.A."/>
            <person name="Brescovit A.D."/>
            <person name="Santos A.J."/>
        </authorList>
    </citation>
    <scope>NUCLEOTIDE SEQUENCE</scope>
    <source>
        <tissue evidence="1">Shoot tissue taken approximately 20 cm above the soil surface</tissue>
    </source>
</reference>
<protein>
    <submittedName>
        <fullName evidence="1">Uncharacterized protein</fullName>
    </submittedName>
</protein>
<reference evidence="1" key="2">
    <citation type="journal article" date="2015" name="Data Brief">
        <title>Shoot transcriptome of the giant reed, Arundo donax.</title>
        <authorList>
            <person name="Barrero R.A."/>
            <person name="Guerrero F.D."/>
            <person name="Moolhuijzen P."/>
            <person name="Goolsby J.A."/>
            <person name="Tidwell J."/>
            <person name="Bellgard S.E."/>
            <person name="Bellgard M.I."/>
        </authorList>
    </citation>
    <scope>NUCLEOTIDE SEQUENCE</scope>
    <source>
        <tissue evidence="1">Shoot tissue taken approximately 20 cm above the soil surface</tissue>
    </source>
</reference>
<name>A0A0A8Z6T6_ARUDO</name>
<accession>A0A0A8Z6T6</accession>
<organism evidence="1">
    <name type="scientific">Arundo donax</name>
    <name type="common">Giant reed</name>
    <name type="synonym">Donax arundinaceus</name>
    <dbReference type="NCBI Taxonomy" id="35708"/>
    <lineage>
        <taxon>Eukaryota</taxon>
        <taxon>Viridiplantae</taxon>
        <taxon>Streptophyta</taxon>
        <taxon>Embryophyta</taxon>
        <taxon>Tracheophyta</taxon>
        <taxon>Spermatophyta</taxon>
        <taxon>Magnoliopsida</taxon>
        <taxon>Liliopsida</taxon>
        <taxon>Poales</taxon>
        <taxon>Poaceae</taxon>
        <taxon>PACMAD clade</taxon>
        <taxon>Arundinoideae</taxon>
        <taxon>Arundineae</taxon>
        <taxon>Arundo</taxon>
    </lineage>
</organism>
<sequence length="70" mass="7951">MFLSSLDVLRLEIKMAANLLPNYLKCIEVRLELAAPSSLQQFPLFAYDEKRLNGSGDQGRGLIWKPEREG</sequence>
<proteinExistence type="predicted"/>
<evidence type="ECO:0000313" key="1">
    <source>
        <dbReference type="EMBL" id="JAD32480.1"/>
    </source>
</evidence>
<dbReference type="EMBL" id="GBRH01265415">
    <property type="protein sequence ID" value="JAD32480.1"/>
    <property type="molecule type" value="Transcribed_RNA"/>
</dbReference>
<dbReference type="AlphaFoldDB" id="A0A0A8Z6T6"/>